<keyword evidence="1" id="KW-1185">Reference proteome</keyword>
<reference evidence="1" key="1">
    <citation type="submission" date="2022-06" db="EMBL/GenBank/DDBJ databases">
        <authorList>
            <person name="Berger JAMES D."/>
            <person name="Berger JAMES D."/>
        </authorList>
    </citation>
    <scope>NUCLEOTIDE SEQUENCE [LARGE SCALE GENOMIC DNA]</scope>
</reference>
<organism evidence="1 2">
    <name type="scientific">Schistosoma rodhaini</name>
    <dbReference type="NCBI Taxonomy" id="6188"/>
    <lineage>
        <taxon>Eukaryota</taxon>
        <taxon>Metazoa</taxon>
        <taxon>Spiralia</taxon>
        <taxon>Lophotrochozoa</taxon>
        <taxon>Platyhelminthes</taxon>
        <taxon>Trematoda</taxon>
        <taxon>Digenea</taxon>
        <taxon>Strigeidida</taxon>
        <taxon>Schistosomatoidea</taxon>
        <taxon>Schistosomatidae</taxon>
        <taxon>Schistosoma</taxon>
    </lineage>
</organism>
<reference evidence="2" key="2">
    <citation type="submission" date="2023-11" db="UniProtKB">
        <authorList>
            <consortium name="WormBaseParasite"/>
        </authorList>
    </citation>
    <scope>IDENTIFICATION</scope>
</reference>
<sequence length="380" mass="45290">MLTKSLFPIHIIDPIYKDINEYAKDYDYDLRGVPISNWKLINNYPLIYLKYYLENYSILSYLLPLILILIFHILMNLIESINCLYYKMKIIKEWKKFIDKHYRPVSTENKPEDINLKQSHEQCKEGTSKVTEGQHKEDLIDPVLNCLPYHLRKLLTITTEDDKALNETNAESTDEIIQPQEIESQGWINEYMSRVRVAMKQAAKCHKTKSYPWEEWNFLACYNEDGNDQNEGQKNPNSIKEVGLSEMKTQLVDNDYKNDKNSEKRKPLLEFQFKETGESYGKLPGTSEQNLLVPISHKKQNKRYQSKQRLMRFNRPLYLKTEQPLFKGSRQVQNPHSLSYRQNSYHYYLRHHKRYKRSEKNLKELQIIKQTFVASDLNED</sequence>
<evidence type="ECO:0000313" key="1">
    <source>
        <dbReference type="Proteomes" id="UP000050792"/>
    </source>
</evidence>
<dbReference type="Proteomes" id="UP000050792">
    <property type="component" value="Unassembled WGS sequence"/>
</dbReference>
<dbReference type="WBParaSite" id="SRDH1_62880.1">
    <property type="protein sequence ID" value="SRDH1_62880.1"/>
    <property type="gene ID" value="SRDH1_62880"/>
</dbReference>
<evidence type="ECO:0000313" key="2">
    <source>
        <dbReference type="WBParaSite" id="SRDH1_62880.1"/>
    </source>
</evidence>
<dbReference type="AlphaFoldDB" id="A0A183RZF6"/>
<name>A0A183RZF6_9TREM</name>
<protein>
    <submittedName>
        <fullName evidence="2">Nuclear transcription factor Y subunit</fullName>
    </submittedName>
</protein>
<accession>A0A183RZF6</accession>
<proteinExistence type="predicted"/>